<protein>
    <submittedName>
        <fullName evidence="2">(salmon louse) hypothetical protein</fullName>
    </submittedName>
</protein>
<proteinExistence type="predicted"/>
<feature type="region of interest" description="Disordered" evidence="1">
    <location>
        <begin position="123"/>
        <end position="150"/>
    </location>
</feature>
<dbReference type="EMBL" id="CAJNVT010000007">
    <property type="protein sequence ID" value="CAF2740984.1"/>
    <property type="molecule type" value="Genomic_DNA"/>
</dbReference>
<accession>A0A817FA11</accession>
<organism evidence="2 3">
    <name type="scientific">Lepeophtheirus salmonis</name>
    <name type="common">Salmon louse</name>
    <name type="synonym">Caligus salmonis</name>
    <dbReference type="NCBI Taxonomy" id="72036"/>
    <lineage>
        <taxon>Eukaryota</taxon>
        <taxon>Metazoa</taxon>
        <taxon>Ecdysozoa</taxon>
        <taxon>Arthropoda</taxon>
        <taxon>Crustacea</taxon>
        <taxon>Multicrustacea</taxon>
        <taxon>Hexanauplia</taxon>
        <taxon>Copepoda</taxon>
        <taxon>Siphonostomatoida</taxon>
        <taxon>Caligidae</taxon>
        <taxon>Lepeophtheirus</taxon>
    </lineage>
</organism>
<dbReference type="AlphaFoldDB" id="A0A817FA11"/>
<gene>
    <name evidence="2" type="ORF">LSAA_38</name>
</gene>
<keyword evidence="3" id="KW-1185">Reference proteome</keyword>
<dbReference type="Proteomes" id="UP000675881">
    <property type="component" value="Unassembled WGS sequence"/>
</dbReference>
<evidence type="ECO:0000256" key="1">
    <source>
        <dbReference type="SAM" id="MobiDB-lite"/>
    </source>
</evidence>
<reference evidence="2" key="1">
    <citation type="submission" date="2021-02" db="EMBL/GenBank/DDBJ databases">
        <authorList>
            <person name="Bekaert M."/>
        </authorList>
    </citation>
    <scope>NUCLEOTIDE SEQUENCE</scope>
    <source>
        <strain evidence="2">IoA-00</strain>
    </source>
</reference>
<sequence>MIGTIFLPRYSESIQYNGPIVYSNEKKPPIIHFPPPPNLSNKDAHNKLSLPNQPVKYIPLPHHDLPVLIYQSEKQPPIHVVHPPMTKGKINQPAQKQTYSQSKISFSSDQIYEFPMSYVKSKESSSLPNHQKVSQPNLRPMNHGKGSTSIKPDKKIEIYLSPKNPLYAPPSPGEFNHSNLSSHKSYLIQSNDYINRNMSRTNSLSKYNNSSKLKQDGRIATPLDDEKQEPTTYKESLSNIKEIKNFTSPFISHVRAQSSIQNQNPTLYKPSKISQNI</sequence>
<feature type="compositionally biased region" description="Polar residues" evidence="1">
    <location>
        <begin position="124"/>
        <end position="137"/>
    </location>
</feature>
<comment type="caution">
    <text evidence="2">The sequence shown here is derived from an EMBL/GenBank/DDBJ whole genome shotgun (WGS) entry which is preliminary data.</text>
</comment>
<name>A0A817FA11_LEPSM</name>
<evidence type="ECO:0000313" key="2">
    <source>
        <dbReference type="EMBL" id="CAF2740984.1"/>
    </source>
</evidence>
<evidence type="ECO:0000313" key="3">
    <source>
        <dbReference type="Proteomes" id="UP000675881"/>
    </source>
</evidence>